<feature type="binding site" evidence="5">
    <location>
        <position position="130"/>
    </location>
    <ligand>
        <name>S-adenosyl-L-methionine</name>
        <dbReference type="ChEBI" id="CHEBI:59789"/>
    </ligand>
</feature>
<dbReference type="GO" id="GO:0032259">
    <property type="term" value="P:methylation"/>
    <property type="evidence" value="ECO:0007669"/>
    <property type="project" value="UniProtKB-KW"/>
</dbReference>
<comment type="catalytic activity">
    <reaction evidence="5">
        <text>a 3-(all-trans-polyprenyl)benzene-1,2-diol + S-adenosyl-L-methionine = a 2-methoxy-6-(all-trans-polyprenyl)phenol + S-adenosyl-L-homocysteine + H(+)</text>
        <dbReference type="Rhea" id="RHEA:31411"/>
        <dbReference type="Rhea" id="RHEA-COMP:9550"/>
        <dbReference type="Rhea" id="RHEA-COMP:9551"/>
        <dbReference type="ChEBI" id="CHEBI:15378"/>
        <dbReference type="ChEBI" id="CHEBI:57856"/>
        <dbReference type="ChEBI" id="CHEBI:59789"/>
        <dbReference type="ChEBI" id="CHEBI:62729"/>
        <dbReference type="ChEBI" id="CHEBI:62731"/>
        <dbReference type="EC" id="2.1.1.222"/>
    </reaction>
</comment>
<dbReference type="GO" id="GO:0061542">
    <property type="term" value="F:3-demethylubiquinol 3-O-methyltransferase activity"/>
    <property type="evidence" value="ECO:0007669"/>
    <property type="project" value="UniProtKB-UniRule"/>
</dbReference>
<evidence type="ECO:0000256" key="4">
    <source>
        <dbReference type="ARBA" id="ARBA00022691"/>
    </source>
</evidence>
<name>A0A418Q2F1_9SPHN</name>
<evidence type="ECO:0000256" key="2">
    <source>
        <dbReference type="ARBA" id="ARBA00022679"/>
    </source>
</evidence>
<dbReference type="Pfam" id="PF13489">
    <property type="entry name" value="Methyltransf_23"/>
    <property type="match status" value="1"/>
</dbReference>
<dbReference type="InterPro" id="IPR029063">
    <property type="entry name" value="SAM-dependent_MTases_sf"/>
</dbReference>
<evidence type="ECO:0000256" key="3">
    <source>
        <dbReference type="ARBA" id="ARBA00022688"/>
    </source>
</evidence>
<dbReference type="PANTHER" id="PTHR43464:SF19">
    <property type="entry name" value="UBIQUINONE BIOSYNTHESIS O-METHYLTRANSFERASE, MITOCHONDRIAL"/>
    <property type="match status" value="1"/>
</dbReference>
<feature type="binding site" evidence="5">
    <location>
        <position position="90"/>
    </location>
    <ligand>
        <name>S-adenosyl-L-methionine</name>
        <dbReference type="ChEBI" id="CHEBI:59789"/>
    </ligand>
</feature>
<evidence type="ECO:0000256" key="5">
    <source>
        <dbReference type="HAMAP-Rule" id="MF_00472"/>
    </source>
</evidence>
<keyword evidence="4 5" id="KW-0949">S-adenosyl-L-methionine</keyword>
<dbReference type="Gene3D" id="3.40.50.150">
    <property type="entry name" value="Vaccinia Virus protein VP39"/>
    <property type="match status" value="1"/>
</dbReference>
<evidence type="ECO:0000313" key="7">
    <source>
        <dbReference type="Proteomes" id="UP000285023"/>
    </source>
</evidence>
<dbReference type="GO" id="GO:0010420">
    <property type="term" value="F:polyprenyldihydroxybenzoate methyltransferase activity"/>
    <property type="evidence" value="ECO:0007669"/>
    <property type="project" value="InterPro"/>
</dbReference>
<dbReference type="GO" id="GO:0102208">
    <property type="term" value="F:2-polyprenyl-6-hydroxyphenol methylase activity"/>
    <property type="evidence" value="ECO:0007669"/>
    <property type="project" value="UniProtKB-EC"/>
</dbReference>
<dbReference type="EMBL" id="QXTF01000001">
    <property type="protein sequence ID" value="RIX32202.1"/>
    <property type="molecule type" value="Genomic_DNA"/>
</dbReference>
<dbReference type="EC" id="2.1.1.222" evidence="5"/>
<comment type="catalytic activity">
    <reaction evidence="5">
        <text>a 3-demethylubiquinol + S-adenosyl-L-methionine = a ubiquinol + S-adenosyl-L-homocysteine + H(+)</text>
        <dbReference type="Rhea" id="RHEA:44380"/>
        <dbReference type="Rhea" id="RHEA-COMP:9566"/>
        <dbReference type="Rhea" id="RHEA-COMP:10914"/>
        <dbReference type="ChEBI" id="CHEBI:15378"/>
        <dbReference type="ChEBI" id="CHEBI:17976"/>
        <dbReference type="ChEBI" id="CHEBI:57856"/>
        <dbReference type="ChEBI" id="CHEBI:59789"/>
        <dbReference type="ChEBI" id="CHEBI:84422"/>
        <dbReference type="EC" id="2.1.1.64"/>
    </reaction>
</comment>
<keyword evidence="3 5" id="KW-0831">Ubiquinone biosynthesis</keyword>
<dbReference type="UniPathway" id="UPA00232"/>
<dbReference type="EC" id="2.1.1.64" evidence="5"/>
<keyword evidence="2 5" id="KW-0808">Transferase</keyword>
<comment type="similarity">
    <text evidence="5">Belongs to the methyltransferase superfamily. UbiG/COQ3 family.</text>
</comment>
<comment type="function">
    <text evidence="5">O-methyltransferase that catalyzes the 2 O-methylation steps in the ubiquinone biosynthetic pathway.</text>
</comment>
<reference evidence="6 7" key="1">
    <citation type="submission" date="2018-09" db="EMBL/GenBank/DDBJ databases">
        <title>Sphingomonas sp. DAC4.</title>
        <authorList>
            <person name="Seo T."/>
        </authorList>
    </citation>
    <scope>NUCLEOTIDE SEQUENCE [LARGE SCALE GENOMIC DNA]</scope>
    <source>
        <strain evidence="6 7">DAC4</strain>
    </source>
</reference>
<feature type="binding site" evidence="5">
    <location>
        <position position="38"/>
    </location>
    <ligand>
        <name>S-adenosyl-L-methionine</name>
        <dbReference type="ChEBI" id="CHEBI:59789"/>
    </ligand>
</feature>
<proteinExistence type="inferred from homology"/>
<keyword evidence="7" id="KW-1185">Reference proteome</keyword>
<keyword evidence="1 5" id="KW-0489">Methyltransferase</keyword>
<comment type="caution">
    <text evidence="6">The sequence shown here is derived from an EMBL/GenBank/DDBJ whole genome shotgun (WGS) entry which is preliminary data.</text>
</comment>
<evidence type="ECO:0000256" key="1">
    <source>
        <dbReference type="ARBA" id="ARBA00022603"/>
    </source>
</evidence>
<dbReference type="Proteomes" id="UP000285023">
    <property type="component" value="Unassembled WGS sequence"/>
</dbReference>
<feature type="binding site" evidence="5">
    <location>
        <position position="69"/>
    </location>
    <ligand>
        <name>S-adenosyl-L-methionine</name>
        <dbReference type="ChEBI" id="CHEBI:59789"/>
    </ligand>
</feature>
<dbReference type="NCBIfam" id="TIGR01983">
    <property type="entry name" value="UbiG"/>
    <property type="match status" value="1"/>
</dbReference>
<evidence type="ECO:0000313" key="6">
    <source>
        <dbReference type="EMBL" id="RIX32202.1"/>
    </source>
</evidence>
<dbReference type="HAMAP" id="MF_00472">
    <property type="entry name" value="UbiG"/>
    <property type="match status" value="1"/>
</dbReference>
<accession>A0A418Q2F1</accession>
<organism evidence="6 7">
    <name type="scientific">Sphingomonas edaphi</name>
    <dbReference type="NCBI Taxonomy" id="2315689"/>
    <lineage>
        <taxon>Bacteria</taxon>
        <taxon>Pseudomonadati</taxon>
        <taxon>Pseudomonadota</taxon>
        <taxon>Alphaproteobacteria</taxon>
        <taxon>Sphingomonadales</taxon>
        <taxon>Sphingomonadaceae</taxon>
        <taxon>Sphingomonas</taxon>
    </lineage>
</organism>
<sequence>MAKTSIVDREAEHFGAMAADWWDPNGASAMLHKLNPVRLAYVRDMIDQHWQADEHGFRPLEGKSALDVGCGAGLLAEPLARLGAQVTAVDAAPELIEAARTHASGAGLAIDYRACGVEALGGQYDLVTSMEVIEHVADPQAFISALADRVKPDGLLILSTPNRTAWSKLLTITLAEGFGQIPKGTHDFDKFIYPEAMRGLLAQAGMQVVDVEGIAISPTRGLHLSEDTKLNYLIAATRA</sequence>
<protein>
    <recommendedName>
        <fullName evidence="5">Ubiquinone biosynthesis O-methyltransferase</fullName>
    </recommendedName>
    <alternativeName>
        <fullName evidence="5">2-polyprenyl-6-hydroxyphenol methylase</fullName>
        <ecNumber evidence="5">2.1.1.222</ecNumber>
    </alternativeName>
    <alternativeName>
        <fullName evidence="5">3-demethylubiquinone 3-O-methyltransferase</fullName>
        <ecNumber evidence="5">2.1.1.64</ecNumber>
    </alternativeName>
</protein>
<dbReference type="AlphaFoldDB" id="A0A418Q2F1"/>
<dbReference type="CDD" id="cd02440">
    <property type="entry name" value="AdoMet_MTases"/>
    <property type="match status" value="1"/>
</dbReference>
<dbReference type="OrthoDB" id="9801538at2"/>
<gene>
    <name evidence="5 6" type="primary">ubiG</name>
    <name evidence="6" type="ORF">D3M59_04345</name>
</gene>
<dbReference type="PANTHER" id="PTHR43464">
    <property type="entry name" value="METHYLTRANSFERASE"/>
    <property type="match status" value="1"/>
</dbReference>
<dbReference type="RefSeq" id="WP_119531912.1">
    <property type="nucleotide sequence ID" value="NZ_QXTF01000001.1"/>
</dbReference>
<dbReference type="SUPFAM" id="SSF53335">
    <property type="entry name" value="S-adenosyl-L-methionine-dependent methyltransferases"/>
    <property type="match status" value="1"/>
</dbReference>
<comment type="pathway">
    <text evidence="5">Cofactor biosynthesis; ubiquinone biosynthesis.</text>
</comment>
<dbReference type="InterPro" id="IPR010233">
    <property type="entry name" value="UbiG_MeTrfase"/>
</dbReference>